<organism evidence="1 2">
    <name type="scientific">Streptomyces antimicrobicus</name>
    <dbReference type="NCBI Taxonomy" id="2883108"/>
    <lineage>
        <taxon>Bacteria</taxon>
        <taxon>Bacillati</taxon>
        <taxon>Actinomycetota</taxon>
        <taxon>Actinomycetes</taxon>
        <taxon>Kitasatosporales</taxon>
        <taxon>Streptomycetaceae</taxon>
        <taxon>Streptomyces</taxon>
    </lineage>
</organism>
<evidence type="ECO:0000313" key="1">
    <source>
        <dbReference type="EMBL" id="MCB5178227.1"/>
    </source>
</evidence>
<dbReference type="PANTHER" id="PTHR20883:SF48">
    <property type="entry name" value="ECTOINE DIOXYGENASE"/>
    <property type="match status" value="1"/>
</dbReference>
<dbReference type="EMBL" id="JAJAUY010000005">
    <property type="protein sequence ID" value="MCB5178227.1"/>
    <property type="molecule type" value="Genomic_DNA"/>
</dbReference>
<protein>
    <submittedName>
        <fullName evidence="1">Phytanoyl-CoA dioxygenase family protein</fullName>
    </submittedName>
</protein>
<comment type="caution">
    <text evidence="1">The sequence shown here is derived from an EMBL/GenBank/DDBJ whole genome shotgun (WGS) entry which is preliminary data.</text>
</comment>
<gene>
    <name evidence="1" type="ORF">LG632_02330</name>
</gene>
<dbReference type="PANTHER" id="PTHR20883">
    <property type="entry name" value="PHYTANOYL-COA DIOXYGENASE DOMAIN CONTAINING 1"/>
    <property type="match status" value="1"/>
</dbReference>
<dbReference type="GO" id="GO:0051213">
    <property type="term" value="F:dioxygenase activity"/>
    <property type="evidence" value="ECO:0007669"/>
    <property type="project" value="UniProtKB-KW"/>
</dbReference>
<dbReference type="Proteomes" id="UP001199054">
    <property type="component" value="Unassembled WGS sequence"/>
</dbReference>
<keyword evidence="2" id="KW-1185">Reference proteome</keyword>
<evidence type="ECO:0000313" key="2">
    <source>
        <dbReference type="Proteomes" id="UP001199054"/>
    </source>
</evidence>
<dbReference type="InterPro" id="IPR008775">
    <property type="entry name" value="Phytyl_CoA_dOase-like"/>
</dbReference>
<dbReference type="RefSeq" id="WP_226724622.1">
    <property type="nucleotide sequence ID" value="NZ_JAJAUY010000005.1"/>
</dbReference>
<dbReference type="Gene3D" id="2.60.120.620">
    <property type="entry name" value="q2cbj1_9rhob like domain"/>
    <property type="match status" value="1"/>
</dbReference>
<name>A0ABS8B0T9_9ACTN</name>
<proteinExistence type="predicted"/>
<accession>A0ABS8B0T9</accession>
<keyword evidence="1" id="KW-0223">Dioxygenase</keyword>
<dbReference type="Pfam" id="PF05721">
    <property type="entry name" value="PhyH"/>
    <property type="match status" value="1"/>
</dbReference>
<keyword evidence="1" id="KW-0560">Oxidoreductase</keyword>
<reference evidence="1 2" key="1">
    <citation type="submission" date="2021-10" db="EMBL/GenBank/DDBJ databases">
        <title>Streptomyces sp. strain SMC 277, a novel streptomycete isolated from soil.</title>
        <authorList>
            <person name="Chanama M."/>
        </authorList>
    </citation>
    <scope>NUCLEOTIDE SEQUENCE [LARGE SCALE GENOMIC DNA]</scope>
    <source>
        <strain evidence="1 2">SMC 277</strain>
    </source>
</reference>
<dbReference type="SUPFAM" id="SSF51197">
    <property type="entry name" value="Clavaminate synthase-like"/>
    <property type="match status" value="1"/>
</dbReference>
<sequence length="251" mass="27399">MLNRTALTPGECEQLDTEGYVVLLDVFTPQECDELGDEMDTAWEKFRLHEISDSEEGVRFVDNALYYSAKVQDGLLHPLLLDAASQMVGPRLLLNLINGRSPAAGAAGQPLHVLDRRRGRPFDKCNAIWCLDEFTAENGATRVIPGSHLDDTAALARMGDPMDAHPDEVIVEAPRGAVIMHNSHLIHSGRPNASGADRRSIHAAYTHPAIPTHYDWTALPPAIVADLSEQAFDLLGLREAALDVEGLVARV</sequence>